<evidence type="ECO:0000259" key="3">
    <source>
        <dbReference type="Pfam" id="PF01551"/>
    </source>
</evidence>
<feature type="domain" description="M23ase beta-sheet core" evidence="3">
    <location>
        <begin position="55"/>
        <end position="148"/>
    </location>
</feature>
<dbReference type="Pfam" id="PF01551">
    <property type="entry name" value="Peptidase_M23"/>
    <property type="match status" value="1"/>
</dbReference>
<keyword evidence="5" id="KW-1185">Reference proteome</keyword>
<dbReference type="InterPro" id="IPR011055">
    <property type="entry name" value="Dup_hybrid_motif"/>
</dbReference>
<dbReference type="Gene3D" id="2.70.70.10">
    <property type="entry name" value="Glucose Permease (Domain IIA)"/>
    <property type="match status" value="1"/>
</dbReference>
<sequence>MGSAGAGFPAADAAAPAPPPGAGVPAPGARYAWPLLPAPAVVTPYRAPAHPYAPGHRGVDLAGAPGQPVLAARAGTVVFAGPVAGREIVSVQHDDGLRTTYEPVGPVVAAGAVVRAGEVIGLLRPGHAGCPAQACLHWGLRRDRTDYLDPLVLLRPPRVRLLPVPVPWPDG</sequence>
<evidence type="ECO:0000313" key="5">
    <source>
        <dbReference type="Proteomes" id="UP001296706"/>
    </source>
</evidence>
<dbReference type="PANTHER" id="PTHR21666:SF289">
    <property type="entry name" value="L-ALA--D-GLU ENDOPEPTIDASE"/>
    <property type="match status" value="1"/>
</dbReference>
<dbReference type="InterPro" id="IPR016047">
    <property type="entry name" value="M23ase_b-sheet_dom"/>
</dbReference>
<proteinExistence type="predicted"/>
<dbReference type="PANTHER" id="PTHR21666">
    <property type="entry name" value="PEPTIDASE-RELATED"/>
    <property type="match status" value="1"/>
</dbReference>
<feature type="region of interest" description="Disordered" evidence="2">
    <location>
        <begin position="1"/>
        <end position="22"/>
    </location>
</feature>
<evidence type="ECO:0000256" key="2">
    <source>
        <dbReference type="SAM" id="MobiDB-lite"/>
    </source>
</evidence>
<feature type="compositionally biased region" description="Low complexity" evidence="2">
    <location>
        <begin position="1"/>
        <end position="15"/>
    </location>
</feature>
<reference evidence="4 5" key="1">
    <citation type="submission" date="2020-04" db="EMBL/GenBank/DDBJ databases">
        <authorList>
            <person name="Klaysubun C."/>
            <person name="Duangmal K."/>
            <person name="Lipun K."/>
        </authorList>
    </citation>
    <scope>NUCLEOTIDE SEQUENCE [LARGE SCALE GENOMIC DNA]</scope>
    <source>
        <strain evidence="4 5">JCM 11839</strain>
    </source>
</reference>
<organism evidence="4 5">
    <name type="scientific">Pseudonocardia xinjiangensis</name>
    <dbReference type="NCBI Taxonomy" id="75289"/>
    <lineage>
        <taxon>Bacteria</taxon>
        <taxon>Bacillati</taxon>
        <taxon>Actinomycetota</taxon>
        <taxon>Actinomycetes</taxon>
        <taxon>Pseudonocardiales</taxon>
        <taxon>Pseudonocardiaceae</taxon>
        <taxon>Pseudonocardia</taxon>
    </lineage>
</organism>
<dbReference type="InterPro" id="IPR050570">
    <property type="entry name" value="Cell_wall_metabolism_enzyme"/>
</dbReference>
<dbReference type="EMBL" id="JAAXKY010000044">
    <property type="protein sequence ID" value="NMH78451.1"/>
    <property type="molecule type" value="Genomic_DNA"/>
</dbReference>
<gene>
    <name evidence="4" type="ORF">HF577_15315</name>
</gene>
<comment type="caution">
    <text evidence="4">The sequence shown here is derived from an EMBL/GenBank/DDBJ whole genome shotgun (WGS) entry which is preliminary data.</text>
</comment>
<accession>A0ABX1RDI3</accession>
<name>A0ABX1RDI3_9PSEU</name>
<evidence type="ECO:0000313" key="4">
    <source>
        <dbReference type="EMBL" id="NMH78451.1"/>
    </source>
</evidence>
<dbReference type="SUPFAM" id="SSF51261">
    <property type="entry name" value="Duplicated hybrid motif"/>
    <property type="match status" value="1"/>
</dbReference>
<dbReference type="CDD" id="cd12797">
    <property type="entry name" value="M23_peptidase"/>
    <property type="match status" value="1"/>
</dbReference>
<keyword evidence="1" id="KW-0732">Signal</keyword>
<dbReference type="Proteomes" id="UP001296706">
    <property type="component" value="Unassembled WGS sequence"/>
</dbReference>
<evidence type="ECO:0000256" key="1">
    <source>
        <dbReference type="ARBA" id="ARBA00022729"/>
    </source>
</evidence>
<protein>
    <submittedName>
        <fullName evidence="4">M23 family metallopeptidase</fullName>
    </submittedName>
</protein>